<protein>
    <submittedName>
        <fullName evidence="1">Uncharacterized protein</fullName>
    </submittedName>
</protein>
<dbReference type="EnsemblMetazoa" id="XM_050646736.1">
    <property type="protein sequence ID" value="XP_050502693.1"/>
    <property type="gene ID" value="LOC126881980"/>
</dbReference>
<dbReference type="Proteomes" id="UP001652700">
    <property type="component" value="Unplaced"/>
</dbReference>
<organism evidence="1 2">
    <name type="scientific">Diabrotica virgifera virgifera</name>
    <name type="common">western corn rootworm</name>
    <dbReference type="NCBI Taxonomy" id="50390"/>
    <lineage>
        <taxon>Eukaryota</taxon>
        <taxon>Metazoa</taxon>
        <taxon>Ecdysozoa</taxon>
        <taxon>Arthropoda</taxon>
        <taxon>Hexapoda</taxon>
        <taxon>Insecta</taxon>
        <taxon>Pterygota</taxon>
        <taxon>Neoptera</taxon>
        <taxon>Endopterygota</taxon>
        <taxon>Coleoptera</taxon>
        <taxon>Polyphaga</taxon>
        <taxon>Cucujiformia</taxon>
        <taxon>Chrysomeloidea</taxon>
        <taxon>Chrysomelidae</taxon>
        <taxon>Galerucinae</taxon>
        <taxon>Diabroticina</taxon>
        <taxon>Diabroticites</taxon>
        <taxon>Diabrotica</taxon>
    </lineage>
</organism>
<proteinExistence type="predicted"/>
<sequence>MVYFYRKIKHINKQNQLLPRTDQLSRNNILKEPNQRTQRQRYRTLSNYITLGLTSNPRRIGMFPEKIGSLITPEFFSRILEIKLSTGSLSMSRDRLVWVDTVSDTFPPPFMLKDFLNIRVLIVCLERTLGSGMCVIKNLGLHRKEIYPLSLIRRPMCQRRIAKKIKLPQIQSSISSWDGSPILSTSGTTPVL</sequence>
<keyword evidence="2" id="KW-1185">Reference proteome</keyword>
<name>A0ABM5JXM8_DIAVI</name>
<dbReference type="GeneID" id="126881980"/>
<dbReference type="RefSeq" id="XP_050502693.1">
    <property type="nucleotide sequence ID" value="XM_050646736.1"/>
</dbReference>
<reference evidence="1" key="1">
    <citation type="submission" date="2025-05" db="UniProtKB">
        <authorList>
            <consortium name="EnsemblMetazoa"/>
        </authorList>
    </citation>
    <scope>IDENTIFICATION</scope>
</reference>
<evidence type="ECO:0000313" key="1">
    <source>
        <dbReference type="EnsemblMetazoa" id="XP_050502693.1"/>
    </source>
</evidence>
<evidence type="ECO:0000313" key="2">
    <source>
        <dbReference type="Proteomes" id="UP001652700"/>
    </source>
</evidence>
<accession>A0ABM5JXM8</accession>